<accession>A0A327Z1G0</accession>
<dbReference type="PROSITE" id="PS00409">
    <property type="entry name" value="PROKAR_NTER_METHYL"/>
    <property type="match status" value="1"/>
</dbReference>
<dbReference type="EMBL" id="QLMJ01000027">
    <property type="protein sequence ID" value="RAK26524.1"/>
    <property type="molecule type" value="Genomic_DNA"/>
</dbReference>
<dbReference type="GO" id="GO:0016020">
    <property type="term" value="C:membrane"/>
    <property type="evidence" value="ECO:0007669"/>
    <property type="project" value="InterPro"/>
</dbReference>
<evidence type="ECO:0000313" key="3">
    <source>
        <dbReference type="Proteomes" id="UP000249341"/>
    </source>
</evidence>
<reference evidence="2 3" key="1">
    <citation type="submission" date="2018-06" db="EMBL/GenBank/DDBJ databases">
        <title>Genomic Encyclopedia of Type Strains, Phase III (KMG-III): the genomes of soil and plant-associated and newly described type strains.</title>
        <authorList>
            <person name="Whitman W."/>
        </authorList>
    </citation>
    <scope>NUCLEOTIDE SEQUENCE [LARGE SCALE GENOMIC DNA]</scope>
    <source>
        <strain evidence="2 3">CGMCC 4.7090</strain>
    </source>
</reference>
<keyword evidence="3" id="KW-1185">Reference proteome</keyword>
<dbReference type="Pfam" id="PF05345">
    <property type="entry name" value="He_PIG"/>
    <property type="match status" value="4"/>
</dbReference>
<comment type="caution">
    <text evidence="2">The sequence shown here is derived from an EMBL/GenBank/DDBJ whole genome shotgun (WGS) entry which is preliminary data.</text>
</comment>
<feature type="transmembrane region" description="Helical" evidence="1">
    <location>
        <begin position="20"/>
        <end position="41"/>
    </location>
</feature>
<protein>
    <submittedName>
        <fullName evidence="2">Prepilin-type N-terminal cleavage/methylation domain-containing protein</fullName>
    </submittedName>
</protein>
<dbReference type="OrthoDB" id="3373017at2"/>
<dbReference type="InterPro" id="IPR012902">
    <property type="entry name" value="N_methyl_site"/>
</dbReference>
<gene>
    <name evidence="2" type="ORF">B0I29_127114</name>
</gene>
<evidence type="ECO:0000256" key="1">
    <source>
        <dbReference type="SAM" id="Phobius"/>
    </source>
</evidence>
<dbReference type="RefSeq" id="WP_111654636.1">
    <property type="nucleotide sequence ID" value="NZ_JACHWI010000006.1"/>
</dbReference>
<sequence length="567" mass="58247">MRERSVRDDGDEGYSLVEIIVALAIVSITLLASTPFFVASLNNVNSQRGRQAAIQLANTAIEQVRGLQGSALLSGRSKSATQTQFDAAPTSLASYLATMAVEADLTITDATSTEGADAPIPTASQKLTVEGTTFTQNIYVGACEIYLVKTSSGECVYPQGSDAPTDSTKILKFFRVVVLETWPDRACTSSSGASMCEYITSTLVARAAEPIFDFHRASPTVLTTTIYFYKDVEGSFQLEARGGYLPNVWTLAAASPKLPDGLSMSKYGVIAGTVTTAGTTNLSVTVTDNQGRTDTEPIALKVVLPPTVTVPAATMRVGEAVSLQAVGANGVPAYTYTATGLPPGLTIAKKTGLITGTPTTAGTYVVTYTIADANAVTGTATYTYSTYPALVLGTLADQTIKLGDQIDLTAVGSGGDGTYTYSATNLPTGPSVKINAKSGAISGKPTASGRFLPTITVTDGTGATASQRVSIIVTTTTSLVFTAPALTAADQSTVKGAAASLTLTTNGALLGLSPVVTVTGLPTGMSYNALTGIISGTPTTAGSYTVTATATGLSSNLSVLTFIWKVT</sequence>
<dbReference type="Proteomes" id="UP000249341">
    <property type="component" value="Unassembled WGS sequence"/>
</dbReference>
<proteinExistence type="predicted"/>
<dbReference type="GO" id="GO:0005975">
    <property type="term" value="P:carbohydrate metabolic process"/>
    <property type="evidence" value="ECO:0007669"/>
    <property type="project" value="UniProtKB-ARBA"/>
</dbReference>
<dbReference type="Gene3D" id="2.60.40.10">
    <property type="entry name" value="Immunoglobulins"/>
    <property type="match status" value="4"/>
</dbReference>
<dbReference type="AlphaFoldDB" id="A0A327Z1G0"/>
<dbReference type="GO" id="GO:0005509">
    <property type="term" value="F:calcium ion binding"/>
    <property type="evidence" value="ECO:0007669"/>
    <property type="project" value="InterPro"/>
</dbReference>
<dbReference type="SUPFAM" id="SSF49313">
    <property type="entry name" value="Cadherin-like"/>
    <property type="match status" value="3"/>
</dbReference>
<organism evidence="2 3">
    <name type="scientific">Actinoplanes lutulentus</name>
    <dbReference type="NCBI Taxonomy" id="1287878"/>
    <lineage>
        <taxon>Bacteria</taxon>
        <taxon>Bacillati</taxon>
        <taxon>Actinomycetota</taxon>
        <taxon>Actinomycetes</taxon>
        <taxon>Micromonosporales</taxon>
        <taxon>Micromonosporaceae</taxon>
        <taxon>Actinoplanes</taxon>
    </lineage>
</organism>
<keyword evidence="1" id="KW-0812">Transmembrane</keyword>
<dbReference type="InterPro" id="IPR015919">
    <property type="entry name" value="Cadherin-like_sf"/>
</dbReference>
<keyword evidence="1" id="KW-0472">Membrane</keyword>
<keyword evidence="1" id="KW-1133">Transmembrane helix</keyword>
<dbReference type="NCBIfam" id="TIGR02532">
    <property type="entry name" value="IV_pilin_GFxxxE"/>
    <property type="match status" value="1"/>
</dbReference>
<name>A0A327Z1G0_9ACTN</name>
<evidence type="ECO:0000313" key="2">
    <source>
        <dbReference type="EMBL" id="RAK26524.1"/>
    </source>
</evidence>
<dbReference type="InterPro" id="IPR013783">
    <property type="entry name" value="Ig-like_fold"/>
</dbReference>